<dbReference type="EMBL" id="CM029043">
    <property type="protein sequence ID" value="KAG2611770.1"/>
    <property type="molecule type" value="Genomic_DNA"/>
</dbReference>
<organism evidence="1 2">
    <name type="scientific">Panicum virgatum</name>
    <name type="common">Blackwell switchgrass</name>
    <dbReference type="NCBI Taxonomy" id="38727"/>
    <lineage>
        <taxon>Eukaryota</taxon>
        <taxon>Viridiplantae</taxon>
        <taxon>Streptophyta</taxon>
        <taxon>Embryophyta</taxon>
        <taxon>Tracheophyta</taxon>
        <taxon>Spermatophyta</taxon>
        <taxon>Magnoliopsida</taxon>
        <taxon>Liliopsida</taxon>
        <taxon>Poales</taxon>
        <taxon>Poaceae</taxon>
        <taxon>PACMAD clade</taxon>
        <taxon>Panicoideae</taxon>
        <taxon>Panicodae</taxon>
        <taxon>Paniceae</taxon>
        <taxon>Panicinae</taxon>
        <taxon>Panicum</taxon>
        <taxon>Panicum sect. Hiantes</taxon>
    </lineage>
</organism>
<comment type="caution">
    <text evidence="1">The sequence shown here is derived from an EMBL/GenBank/DDBJ whole genome shotgun (WGS) entry which is preliminary data.</text>
</comment>
<dbReference type="AlphaFoldDB" id="A0A8T0TLN6"/>
<accession>A0A8T0TLN6</accession>
<proteinExistence type="predicted"/>
<keyword evidence="2" id="KW-1185">Reference proteome</keyword>
<name>A0A8T0TLN6_PANVG</name>
<reference evidence="1" key="1">
    <citation type="submission" date="2020-05" db="EMBL/GenBank/DDBJ databases">
        <title>WGS assembly of Panicum virgatum.</title>
        <authorList>
            <person name="Lovell J.T."/>
            <person name="Jenkins J."/>
            <person name="Shu S."/>
            <person name="Juenger T.E."/>
            <person name="Schmutz J."/>
        </authorList>
    </citation>
    <scope>NUCLEOTIDE SEQUENCE</scope>
    <source>
        <strain evidence="1">AP13</strain>
    </source>
</reference>
<evidence type="ECO:0000313" key="1">
    <source>
        <dbReference type="EMBL" id="KAG2611770.1"/>
    </source>
</evidence>
<protein>
    <submittedName>
        <fullName evidence="1">Uncharacterized protein</fullName>
    </submittedName>
</protein>
<dbReference type="Proteomes" id="UP000823388">
    <property type="component" value="Chromosome 4K"/>
</dbReference>
<gene>
    <name evidence="1" type="ORF">PVAP13_4KG111405</name>
</gene>
<sequence>MHVLFKGTHWLRHLAKLQQNEEKSRMIIDGCRHLETVAFQVFQSFGWPYVARISL</sequence>
<evidence type="ECO:0000313" key="2">
    <source>
        <dbReference type="Proteomes" id="UP000823388"/>
    </source>
</evidence>